<sequence>TIRRKKCRIRWLKKGERNKKIHKKIIKHRHDNNVLSLTSMEEANDLRYTTGILIDILLPISSIETSSNSKLSYIEGN</sequence>
<reference evidence="1" key="2">
    <citation type="submission" date="2022-12" db="EMBL/GenBank/DDBJ databases">
        <authorList>
            <person name="Kardos G."/>
            <person name="Sarkozi R."/>
            <person name="Laczko L."/>
            <person name="Marton S."/>
            <person name="Makrai L."/>
            <person name="Banyai K."/>
            <person name="Fodor L."/>
        </authorList>
    </citation>
    <scope>NUCLEOTIDE SEQUENCE</scope>
    <source>
        <strain evidence="1">84/14</strain>
    </source>
</reference>
<feature type="non-terminal residue" evidence="1">
    <location>
        <position position="77"/>
    </location>
</feature>
<dbReference type="EMBL" id="JAPQFC010000952">
    <property type="protein sequence ID" value="MCY6524973.1"/>
    <property type="molecule type" value="Genomic_DNA"/>
</dbReference>
<accession>A0A9Q4H8T9</accession>
<protein>
    <submittedName>
        <fullName evidence="1">Uncharacterized protein</fullName>
    </submittedName>
</protein>
<dbReference type="RefSeq" id="WP_267992239.1">
    <property type="nucleotide sequence ID" value="NZ_JAPQFC010000952.1"/>
</dbReference>
<dbReference type="Proteomes" id="UP001077788">
    <property type="component" value="Unassembled WGS sequence"/>
</dbReference>
<evidence type="ECO:0000313" key="2">
    <source>
        <dbReference type="Proteomes" id="UP001077788"/>
    </source>
</evidence>
<organism evidence="1 2">
    <name type="scientific">Actinobacillus pleuropneumoniae</name>
    <name type="common">Haemophilus pleuropneumoniae</name>
    <dbReference type="NCBI Taxonomy" id="715"/>
    <lineage>
        <taxon>Bacteria</taxon>
        <taxon>Pseudomonadati</taxon>
        <taxon>Pseudomonadota</taxon>
        <taxon>Gammaproteobacteria</taxon>
        <taxon>Pasteurellales</taxon>
        <taxon>Pasteurellaceae</taxon>
        <taxon>Actinobacillus</taxon>
    </lineage>
</organism>
<gene>
    <name evidence="1" type="ORF">OYG11_12265</name>
</gene>
<name>A0A9Q4H8T9_ACTPL</name>
<dbReference type="AlphaFoldDB" id="A0A9Q4H8T9"/>
<comment type="caution">
    <text evidence="1">The sequence shown here is derived from an EMBL/GenBank/DDBJ whole genome shotgun (WGS) entry which is preliminary data.</text>
</comment>
<feature type="non-terminal residue" evidence="1">
    <location>
        <position position="1"/>
    </location>
</feature>
<reference evidence="1" key="1">
    <citation type="journal article" date="2021" name="Vet Sci">
        <title>O-Serogroups and Pathovirotypes of Escherichia coli Isolated from Post-Weaning Piglets Showing Diarrhoea and/or Oedema in South Korea.</title>
        <authorList>
            <person name="Byun J.W."/>
            <person name="Moon B.Y."/>
            <person name="Do K.H."/>
            <person name="Lee K."/>
            <person name="Lee H.Y."/>
            <person name="Kim W.I."/>
            <person name="So B."/>
            <person name="Lee W.K."/>
        </authorList>
    </citation>
    <scope>NUCLEOTIDE SEQUENCE</scope>
    <source>
        <strain evidence="1">84/14</strain>
    </source>
</reference>
<evidence type="ECO:0000313" key="1">
    <source>
        <dbReference type="EMBL" id="MCY6524973.1"/>
    </source>
</evidence>
<proteinExistence type="predicted"/>